<protein>
    <submittedName>
        <fullName evidence="2">Uncharacterized protein</fullName>
    </submittedName>
</protein>
<feature type="region of interest" description="Disordered" evidence="1">
    <location>
        <begin position="1"/>
        <end position="46"/>
    </location>
</feature>
<organism evidence="2 3">
    <name type="scientific">Aspergillus indologenus CBS 114.80</name>
    <dbReference type="NCBI Taxonomy" id="1450541"/>
    <lineage>
        <taxon>Eukaryota</taxon>
        <taxon>Fungi</taxon>
        <taxon>Dikarya</taxon>
        <taxon>Ascomycota</taxon>
        <taxon>Pezizomycotina</taxon>
        <taxon>Eurotiomycetes</taxon>
        <taxon>Eurotiomycetidae</taxon>
        <taxon>Eurotiales</taxon>
        <taxon>Aspergillaceae</taxon>
        <taxon>Aspergillus</taxon>
        <taxon>Aspergillus subgen. Circumdati</taxon>
    </lineage>
</organism>
<evidence type="ECO:0000313" key="2">
    <source>
        <dbReference type="EMBL" id="PYI34803.1"/>
    </source>
</evidence>
<gene>
    <name evidence="2" type="ORF">BP00DRAFT_389474</name>
</gene>
<proteinExistence type="predicted"/>
<dbReference type="AlphaFoldDB" id="A0A2V5IL79"/>
<name>A0A2V5IL79_9EURO</name>
<feature type="region of interest" description="Disordered" evidence="1">
    <location>
        <begin position="86"/>
        <end position="115"/>
    </location>
</feature>
<dbReference type="Proteomes" id="UP000248817">
    <property type="component" value="Unassembled WGS sequence"/>
</dbReference>
<evidence type="ECO:0000313" key="3">
    <source>
        <dbReference type="Proteomes" id="UP000248817"/>
    </source>
</evidence>
<sequence length="298" mass="33600">MPVPAHLKRKATDDPQSPSNRPSRRVAVESRARVDPQPTTRGPVEPNSIEAILRHHSRDRLYVPPVAWTSMQLRLLNCRFTRQQAGPLKEQVKDPPQSQRIGSDPPVRNSRRRHTPSDLCRSLLACWPSTEVADYRSYERLPFYFRRQPAANVWTEGVFSRKSAPPSLAYVTFDGIRSHRSNYVHNSPAKPFNEPVTNIRNRKLRSLQPLKTVEDPYIMGVLIALAQAQWRQQQAGTEQHGDEAAECSIKQRDGGHTANGTSSRTPSPPRCIPDRGPHDCSQGLRVCSPSRELSIIAC</sequence>
<keyword evidence="3" id="KW-1185">Reference proteome</keyword>
<reference evidence="2 3" key="1">
    <citation type="submission" date="2018-02" db="EMBL/GenBank/DDBJ databases">
        <title>The genomes of Aspergillus section Nigri reveals drivers in fungal speciation.</title>
        <authorList>
            <consortium name="DOE Joint Genome Institute"/>
            <person name="Vesth T.C."/>
            <person name="Nybo J."/>
            <person name="Theobald S."/>
            <person name="Brandl J."/>
            <person name="Frisvad J.C."/>
            <person name="Nielsen K.F."/>
            <person name="Lyhne E.K."/>
            <person name="Kogle M.E."/>
            <person name="Kuo A."/>
            <person name="Riley R."/>
            <person name="Clum A."/>
            <person name="Nolan M."/>
            <person name="Lipzen A."/>
            <person name="Salamov A."/>
            <person name="Henrissat B."/>
            <person name="Wiebenga A."/>
            <person name="De vries R.P."/>
            <person name="Grigoriev I.V."/>
            <person name="Mortensen U.H."/>
            <person name="Andersen M.R."/>
            <person name="Baker S.E."/>
        </authorList>
    </citation>
    <scope>NUCLEOTIDE SEQUENCE [LARGE SCALE GENOMIC DNA]</scope>
    <source>
        <strain evidence="2 3">CBS 114.80</strain>
    </source>
</reference>
<evidence type="ECO:0000256" key="1">
    <source>
        <dbReference type="SAM" id="MobiDB-lite"/>
    </source>
</evidence>
<dbReference type="EMBL" id="KZ825473">
    <property type="protein sequence ID" value="PYI34803.1"/>
    <property type="molecule type" value="Genomic_DNA"/>
</dbReference>
<accession>A0A2V5IL79</accession>
<feature type="region of interest" description="Disordered" evidence="1">
    <location>
        <begin position="249"/>
        <end position="278"/>
    </location>
</feature>